<dbReference type="SUPFAM" id="SSF81383">
    <property type="entry name" value="F-box domain"/>
    <property type="match status" value="1"/>
</dbReference>
<evidence type="ECO:0000259" key="2">
    <source>
        <dbReference type="PROSITE" id="PS50181"/>
    </source>
</evidence>
<reference evidence="3" key="1">
    <citation type="submission" date="2021-07" db="EMBL/GenBank/DDBJ databases">
        <title>Elsinoe batatas strain:CRI-CJ2 Genome sequencing and assembly.</title>
        <authorList>
            <person name="Huang L."/>
        </authorList>
    </citation>
    <scope>NUCLEOTIDE SEQUENCE</scope>
    <source>
        <strain evidence="3">CRI-CJ2</strain>
    </source>
</reference>
<dbReference type="Pfam" id="PF00646">
    <property type="entry name" value="F-box"/>
    <property type="match status" value="1"/>
</dbReference>
<dbReference type="OrthoDB" id="2687876at2759"/>
<gene>
    <name evidence="3" type="ORF">KVT40_003774</name>
</gene>
<evidence type="ECO:0000313" key="4">
    <source>
        <dbReference type="Proteomes" id="UP000809789"/>
    </source>
</evidence>
<evidence type="ECO:0000313" key="3">
    <source>
        <dbReference type="EMBL" id="KAG8627901.1"/>
    </source>
</evidence>
<proteinExistence type="predicted"/>
<comment type="caution">
    <text evidence="3">The sequence shown here is derived from an EMBL/GenBank/DDBJ whole genome shotgun (WGS) entry which is preliminary data.</text>
</comment>
<dbReference type="PROSITE" id="PS50181">
    <property type="entry name" value="FBOX"/>
    <property type="match status" value="1"/>
</dbReference>
<feature type="domain" description="F-box" evidence="2">
    <location>
        <begin position="36"/>
        <end position="82"/>
    </location>
</feature>
<dbReference type="AlphaFoldDB" id="A0A8K0PFI6"/>
<name>A0A8K0PFI6_9PEZI</name>
<dbReference type="InterPro" id="IPR036047">
    <property type="entry name" value="F-box-like_dom_sf"/>
</dbReference>
<accession>A0A8K0PFI6</accession>
<feature type="region of interest" description="Disordered" evidence="1">
    <location>
        <begin position="118"/>
        <end position="138"/>
    </location>
</feature>
<protein>
    <recommendedName>
        <fullName evidence="2">F-box domain-containing protein</fullName>
    </recommendedName>
</protein>
<sequence>MSASTPPSTPHTLTTNPSLHRIRLHLTTPYPPVHDLGTLSQLPNEIITQIILHTDLLTISRLRRTNRHLLDLVNTTPPFTFLLTTHPTILRALYATRSAQHHTLASLASALFHPHQCRHPLPDPASSPPSASDDPSSPCPNPPSYLYLPLLLPLCPTCLQSPSYLPIGPITAARNFGLPARIVDTLPHLFTVPGTYGPQGTFEAKVRRLVDVGPARDAAVQYHGSLARMQRFVNHDRDLRWGFEVGQGGEEEGRRWVGVCELREG</sequence>
<organism evidence="3 4">
    <name type="scientific">Elsinoe batatas</name>
    <dbReference type="NCBI Taxonomy" id="2601811"/>
    <lineage>
        <taxon>Eukaryota</taxon>
        <taxon>Fungi</taxon>
        <taxon>Dikarya</taxon>
        <taxon>Ascomycota</taxon>
        <taxon>Pezizomycotina</taxon>
        <taxon>Dothideomycetes</taxon>
        <taxon>Dothideomycetidae</taxon>
        <taxon>Myriangiales</taxon>
        <taxon>Elsinoaceae</taxon>
        <taxon>Elsinoe</taxon>
    </lineage>
</organism>
<dbReference type="Proteomes" id="UP000809789">
    <property type="component" value="Unassembled WGS sequence"/>
</dbReference>
<dbReference type="EMBL" id="JAESVG020000004">
    <property type="protein sequence ID" value="KAG8627901.1"/>
    <property type="molecule type" value="Genomic_DNA"/>
</dbReference>
<keyword evidence="4" id="KW-1185">Reference proteome</keyword>
<evidence type="ECO:0000256" key="1">
    <source>
        <dbReference type="SAM" id="MobiDB-lite"/>
    </source>
</evidence>
<dbReference type="InterPro" id="IPR001810">
    <property type="entry name" value="F-box_dom"/>
</dbReference>